<organism evidence="11 12">
    <name type="scientific">Streptomyces erythrochromogenes</name>
    <dbReference type="NCBI Taxonomy" id="285574"/>
    <lineage>
        <taxon>Bacteria</taxon>
        <taxon>Bacillati</taxon>
        <taxon>Actinomycetota</taxon>
        <taxon>Actinomycetes</taxon>
        <taxon>Kitasatosporales</taxon>
        <taxon>Streptomycetaceae</taxon>
        <taxon>Streptomyces</taxon>
    </lineage>
</organism>
<dbReference type="PANTHER" id="PTHR43427:SF6">
    <property type="entry name" value="CHLORIDE CHANNEL PROTEIN CLC-E"/>
    <property type="match status" value="1"/>
</dbReference>
<evidence type="ECO:0000256" key="1">
    <source>
        <dbReference type="ARBA" id="ARBA00004141"/>
    </source>
</evidence>
<name>A0ABZ1QR76_9ACTN</name>
<keyword evidence="7" id="KW-0869">Chloride channel</keyword>
<evidence type="ECO:0000256" key="8">
    <source>
        <dbReference type="ARBA" id="ARBA00023214"/>
    </source>
</evidence>
<evidence type="ECO:0000256" key="2">
    <source>
        <dbReference type="ARBA" id="ARBA00022448"/>
    </source>
</evidence>
<keyword evidence="5" id="KW-0406">Ion transport</keyword>
<sequence length="116" mass="11901">MVLRTAVVALCLRAGAYGGLLTPSFANGALLGIVVGRLWELMWPGTLLASYAVVAAGAFLAVSQRMPVTAVVLALEFTGSQQEVVIPLLLAVAGATATGALLRGTTAPAAREKRPR</sequence>
<accession>A0ABZ1QR76</accession>
<comment type="subcellular location">
    <subcellularLocation>
        <location evidence="1">Membrane</location>
        <topology evidence="1">Multi-pass membrane protein</topology>
    </subcellularLocation>
</comment>
<keyword evidence="2" id="KW-0813">Transport</keyword>
<dbReference type="SUPFAM" id="SSF81340">
    <property type="entry name" value="Clc chloride channel"/>
    <property type="match status" value="1"/>
</dbReference>
<dbReference type="InterPro" id="IPR050368">
    <property type="entry name" value="ClC-type_chloride_channel"/>
</dbReference>
<gene>
    <name evidence="11" type="ORF">OHA91_38175</name>
</gene>
<dbReference type="PANTHER" id="PTHR43427">
    <property type="entry name" value="CHLORIDE CHANNEL PROTEIN CLC-E"/>
    <property type="match status" value="1"/>
</dbReference>
<keyword evidence="8" id="KW-0868">Chloride</keyword>
<dbReference type="InterPro" id="IPR001807">
    <property type="entry name" value="ClC"/>
</dbReference>
<keyword evidence="9" id="KW-0407">Ion channel</keyword>
<evidence type="ECO:0000256" key="5">
    <source>
        <dbReference type="ARBA" id="ARBA00023065"/>
    </source>
</evidence>
<keyword evidence="6 10" id="KW-0472">Membrane</keyword>
<dbReference type="InterPro" id="IPR014743">
    <property type="entry name" value="Cl-channel_core"/>
</dbReference>
<keyword evidence="3 10" id="KW-0812">Transmembrane</keyword>
<evidence type="ECO:0000256" key="3">
    <source>
        <dbReference type="ARBA" id="ARBA00022692"/>
    </source>
</evidence>
<evidence type="ECO:0000256" key="10">
    <source>
        <dbReference type="SAM" id="Phobius"/>
    </source>
</evidence>
<dbReference type="Proteomes" id="UP001432312">
    <property type="component" value="Chromosome"/>
</dbReference>
<dbReference type="PRINTS" id="PR00762">
    <property type="entry name" value="CLCHANNEL"/>
</dbReference>
<evidence type="ECO:0000256" key="6">
    <source>
        <dbReference type="ARBA" id="ARBA00023136"/>
    </source>
</evidence>
<evidence type="ECO:0000256" key="7">
    <source>
        <dbReference type="ARBA" id="ARBA00023173"/>
    </source>
</evidence>
<proteinExistence type="predicted"/>
<dbReference type="Pfam" id="PF00654">
    <property type="entry name" value="Voltage_CLC"/>
    <property type="match status" value="1"/>
</dbReference>
<keyword evidence="12" id="KW-1185">Reference proteome</keyword>
<dbReference type="EMBL" id="CP108036">
    <property type="protein sequence ID" value="WUN84498.1"/>
    <property type="molecule type" value="Genomic_DNA"/>
</dbReference>
<feature type="transmembrane region" description="Helical" evidence="10">
    <location>
        <begin position="84"/>
        <end position="102"/>
    </location>
</feature>
<reference evidence="11" key="1">
    <citation type="submission" date="2022-10" db="EMBL/GenBank/DDBJ databases">
        <title>The complete genomes of actinobacterial strains from the NBC collection.</title>
        <authorList>
            <person name="Joergensen T.S."/>
            <person name="Alvarez Arevalo M."/>
            <person name="Sterndorff E.B."/>
            <person name="Faurdal D."/>
            <person name="Vuksanovic O."/>
            <person name="Mourched A.-S."/>
            <person name="Charusanti P."/>
            <person name="Shaw S."/>
            <person name="Blin K."/>
            <person name="Weber T."/>
        </authorList>
    </citation>
    <scope>NUCLEOTIDE SEQUENCE</scope>
    <source>
        <strain evidence="11">NBC_00303</strain>
    </source>
</reference>
<feature type="transmembrane region" description="Helical" evidence="10">
    <location>
        <begin position="42"/>
        <end position="63"/>
    </location>
</feature>
<evidence type="ECO:0000313" key="12">
    <source>
        <dbReference type="Proteomes" id="UP001432312"/>
    </source>
</evidence>
<dbReference type="Gene3D" id="1.10.3080.10">
    <property type="entry name" value="Clc chloride channel"/>
    <property type="match status" value="1"/>
</dbReference>
<evidence type="ECO:0000256" key="4">
    <source>
        <dbReference type="ARBA" id="ARBA00022989"/>
    </source>
</evidence>
<evidence type="ECO:0000313" key="11">
    <source>
        <dbReference type="EMBL" id="WUN84498.1"/>
    </source>
</evidence>
<keyword evidence="4 10" id="KW-1133">Transmembrane helix</keyword>
<protein>
    <submittedName>
        <fullName evidence="11">Chloride channel protein</fullName>
    </submittedName>
</protein>
<evidence type="ECO:0000256" key="9">
    <source>
        <dbReference type="ARBA" id="ARBA00023303"/>
    </source>
</evidence>